<organism evidence="1 2">
    <name type="scientific">Romanomermis culicivorax</name>
    <name type="common">Nematode worm</name>
    <dbReference type="NCBI Taxonomy" id="13658"/>
    <lineage>
        <taxon>Eukaryota</taxon>
        <taxon>Metazoa</taxon>
        <taxon>Ecdysozoa</taxon>
        <taxon>Nematoda</taxon>
        <taxon>Enoplea</taxon>
        <taxon>Dorylaimia</taxon>
        <taxon>Mermithida</taxon>
        <taxon>Mermithoidea</taxon>
        <taxon>Mermithidae</taxon>
        <taxon>Romanomermis</taxon>
    </lineage>
</organism>
<protein>
    <submittedName>
        <fullName evidence="2">Uncharacterized protein</fullName>
    </submittedName>
</protein>
<sequence>MYRNELERILRDTKLSPEQQYKMYSQLFSQYFNLEQGNTKPQTVISKAAQETNGDVKNKDYTDQVSLASDREETSHKRLNENLLNGLPKRKRPNAALSIEHILKNPIIDLNNDGEVVIDKMCIPGSHILDLVQDFSRKCIKGTPPKGVVPFAKALKRYNVPKESIRNPSRWAIINKTTDLVHPVDKLVDFELLKSVGEDDDGLYSSVKRKIRLDNDAENSVQYFDATPKLKTHSTQKKKAHRTLLRYSPLYPQMDHLLSTLYESFDSSATLGSIQKLYSEAKKHDPRISLKDVKSWLSTKDS</sequence>
<evidence type="ECO:0000313" key="1">
    <source>
        <dbReference type="Proteomes" id="UP000887565"/>
    </source>
</evidence>
<proteinExistence type="predicted"/>
<dbReference type="Proteomes" id="UP000887565">
    <property type="component" value="Unplaced"/>
</dbReference>
<name>A0A915K1D8_ROMCU</name>
<dbReference type="AlphaFoldDB" id="A0A915K1D8"/>
<accession>A0A915K1D8</accession>
<keyword evidence="1" id="KW-1185">Reference proteome</keyword>
<dbReference type="WBParaSite" id="nRc.2.0.1.t32488-RA">
    <property type="protein sequence ID" value="nRc.2.0.1.t32488-RA"/>
    <property type="gene ID" value="nRc.2.0.1.g32488"/>
</dbReference>
<reference evidence="2" key="1">
    <citation type="submission" date="2022-11" db="UniProtKB">
        <authorList>
            <consortium name="WormBaseParasite"/>
        </authorList>
    </citation>
    <scope>IDENTIFICATION</scope>
</reference>
<evidence type="ECO:0000313" key="2">
    <source>
        <dbReference type="WBParaSite" id="nRc.2.0.1.t32488-RA"/>
    </source>
</evidence>